<comment type="similarity">
    <text evidence="6">Belongs to the HepT RNase toxin family.</text>
</comment>
<dbReference type="Pfam" id="PF01934">
    <property type="entry name" value="HepT-like"/>
    <property type="match status" value="1"/>
</dbReference>
<evidence type="ECO:0000256" key="4">
    <source>
        <dbReference type="ARBA" id="ARBA00022741"/>
    </source>
</evidence>
<dbReference type="EMBL" id="CP003944">
    <property type="protein sequence ID" value="AFZ49139.1"/>
    <property type="molecule type" value="Genomic_DNA"/>
</dbReference>
<dbReference type="STRING" id="13035.Dacsa_0342"/>
<organism evidence="7 8">
    <name type="scientific">Dactylococcopsis salina (strain PCC 8305)</name>
    <name type="common">Myxobactron salinum</name>
    <dbReference type="NCBI Taxonomy" id="13035"/>
    <lineage>
        <taxon>Bacteria</taxon>
        <taxon>Bacillati</taxon>
        <taxon>Cyanobacteriota</taxon>
        <taxon>Cyanophyceae</taxon>
        <taxon>Nodosilineales</taxon>
        <taxon>Cymatolegaceae</taxon>
        <taxon>Dactylococcopsis</taxon>
    </lineage>
</organism>
<evidence type="ECO:0000256" key="5">
    <source>
        <dbReference type="ARBA" id="ARBA00022801"/>
    </source>
</evidence>
<dbReference type="GO" id="GO:0016787">
    <property type="term" value="F:hydrolase activity"/>
    <property type="evidence" value="ECO:0007669"/>
    <property type="project" value="UniProtKB-KW"/>
</dbReference>
<evidence type="ECO:0008006" key="9">
    <source>
        <dbReference type="Google" id="ProtNLM"/>
    </source>
</evidence>
<keyword evidence="2" id="KW-1277">Toxin-antitoxin system</keyword>
<evidence type="ECO:0000256" key="6">
    <source>
        <dbReference type="ARBA" id="ARBA00024207"/>
    </source>
</evidence>
<evidence type="ECO:0000256" key="1">
    <source>
        <dbReference type="ARBA" id="ARBA00022553"/>
    </source>
</evidence>
<keyword evidence="1" id="KW-0597">Phosphoprotein</keyword>
<dbReference type="GO" id="GO:0004540">
    <property type="term" value="F:RNA nuclease activity"/>
    <property type="evidence" value="ECO:0007669"/>
    <property type="project" value="InterPro"/>
</dbReference>
<protein>
    <recommendedName>
        <fullName evidence="9">Nucleotidyltransferase</fullName>
    </recommendedName>
</protein>
<evidence type="ECO:0000256" key="2">
    <source>
        <dbReference type="ARBA" id="ARBA00022649"/>
    </source>
</evidence>
<evidence type="ECO:0000313" key="8">
    <source>
        <dbReference type="Proteomes" id="UP000010482"/>
    </source>
</evidence>
<dbReference type="eggNOG" id="COG2361">
    <property type="taxonomic scope" value="Bacteria"/>
</dbReference>
<dbReference type="Gene3D" id="1.20.120.580">
    <property type="entry name" value="bsu32300-like"/>
    <property type="match status" value="1"/>
</dbReference>
<keyword evidence="8" id="KW-1185">Reference proteome</keyword>
<dbReference type="GO" id="GO:0110001">
    <property type="term" value="C:toxin-antitoxin complex"/>
    <property type="evidence" value="ECO:0007669"/>
    <property type="project" value="InterPro"/>
</dbReference>
<proteinExistence type="inferred from homology"/>
<dbReference type="PANTHER" id="PTHR34139:SF1">
    <property type="entry name" value="RNASE MJ1380-RELATED"/>
    <property type="match status" value="1"/>
</dbReference>
<dbReference type="Proteomes" id="UP000010482">
    <property type="component" value="Chromosome"/>
</dbReference>
<dbReference type="AlphaFoldDB" id="K9YQG6"/>
<sequence length="108" mass="12957">MRDYTERLKDIQEAITDIEKYAVRGEKAFFENELIQVWIIHHLQIIGEASSTIPESFTRLHSEIPWQDMKDFRNLVVHEYFRVNLDTVWSITQEEIPDLKQKINQILL</sequence>
<evidence type="ECO:0000313" key="7">
    <source>
        <dbReference type="EMBL" id="AFZ49139.1"/>
    </source>
</evidence>
<reference evidence="7" key="1">
    <citation type="submission" date="2012-04" db="EMBL/GenBank/DDBJ databases">
        <title>Finished genome of Dactylococcopsis salina PCC 8305.</title>
        <authorList>
            <consortium name="US DOE Joint Genome Institute"/>
            <person name="Gugger M."/>
            <person name="Coursin T."/>
            <person name="Rippka R."/>
            <person name="Tandeau De Marsac N."/>
            <person name="Huntemann M."/>
            <person name="Wei C.-L."/>
            <person name="Han J."/>
            <person name="Detter J.C."/>
            <person name="Han C."/>
            <person name="Tapia R."/>
            <person name="Daligault H."/>
            <person name="Chen A."/>
            <person name="Krypides N."/>
            <person name="Mavromatis K."/>
            <person name="Markowitz V."/>
            <person name="Szeto E."/>
            <person name="Ivanova N."/>
            <person name="Ovchinnikova G."/>
            <person name="Pagani I."/>
            <person name="Pati A."/>
            <person name="Goodwin L."/>
            <person name="Peters L."/>
            <person name="Pitluck S."/>
            <person name="Woyke T."/>
            <person name="Kerfeld C."/>
        </authorList>
    </citation>
    <scope>NUCLEOTIDE SEQUENCE [LARGE SCALE GENOMIC DNA]</scope>
    <source>
        <strain evidence="7">PCC 8305</strain>
    </source>
</reference>
<keyword evidence="4" id="KW-0547">Nucleotide-binding</keyword>
<dbReference type="KEGG" id="dsl:Dacsa_0342"/>
<dbReference type="GO" id="GO:0000166">
    <property type="term" value="F:nucleotide binding"/>
    <property type="evidence" value="ECO:0007669"/>
    <property type="project" value="UniProtKB-KW"/>
</dbReference>
<dbReference type="InterPro" id="IPR037038">
    <property type="entry name" value="HepT-like_sf"/>
</dbReference>
<keyword evidence="3" id="KW-0540">Nuclease</keyword>
<dbReference type="InterPro" id="IPR051813">
    <property type="entry name" value="HepT_RNase_toxin"/>
</dbReference>
<gene>
    <name evidence="7" type="ORF">Dacsa_0342</name>
</gene>
<name>K9YQG6_DACS8</name>
<keyword evidence="5" id="KW-0378">Hydrolase</keyword>
<dbReference type="HOGENOM" id="CLU_142825_3_3_3"/>
<dbReference type="RefSeq" id="WP_015228152.1">
    <property type="nucleotide sequence ID" value="NC_019780.1"/>
</dbReference>
<dbReference type="PANTHER" id="PTHR34139">
    <property type="entry name" value="UPF0331 PROTEIN MJ0127"/>
    <property type="match status" value="1"/>
</dbReference>
<dbReference type="InterPro" id="IPR008201">
    <property type="entry name" value="HepT-like"/>
</dbReference>
<dbReference type="OrthoDB" id="9810538at2"/>
<accession>K9YQG6</accession>
<evidence type="ECO:0000256" key="3">
    <source>
        <dbReference type="ARBA" id="ARBA00022722"/>
    </source>
</evidence>